<dbReference type="Gene3D" id="1.25.40.10">
    <property type="entry name" value="Tetratricopeptide repeat domain"/>
    <property type="match status" value="1"/>
</dbReference>
<sequence>MIAAALALLMMQAGPNPADGAIQGLPDELRNRAPRAQPQTAAPARNSPLTDCLLLSRDDADAALDRAQAWRESANSNLELAQSAHCLGLALVALERFGEAQQIFSLASEEAPLEAPAYRARLAAMAGNAALAAGDADGAAGLFAGAVEHAKAADDSGLTAGLHIDRARALVALDRLDEAAAALAQARASDPANAQAWLLSATLSRRQERLGEAQQSIEYAATLAPTNPAIGLEAGVIAALAGREQDARRSFASVIDVAPDSDEARRAQVYLAQLQP</sequence>
<dbReference type="SUPFAM" id="SSF48452">
    <property type="entry name" value="TPR-like"/>
    <property type="match status" value="1"/>
</dbReference>
<evidence type="ECO:0000313" key="2">
    <source>
        <dbReference type="Proteomes" id="UP000309668"/>
    </source>
</evidence>
<dbReference type="SMART" id="SM00028">
    <property type="entry name" value="TPR"/>
    <property type="match status" value="3"/>
</dbReference>
<dbReference type="RefSeq" id="WP_138617866.1">
    <property type="nucleotide sequence ID" value="NZ_VCAO01000003.1"/>
</dbReference>
<proteinExistence type="predicted"/>
<accession>A0A5S3P5J4</accession>
<dbReference type="InterPro" id="IPR019734">
    <property type="entry name" value="TPR_rpt"/>
</dbReference>
<name>A0A5S3P5J4_9SPHN</name>
<organism evidence="1 2">
    <name type="scientific">Qipengyuania marisflavi</name>
    <dbReference type="NCBI Taxonomy" id="2486356"/>
    <lineage>
        <taxon>Bacteria</taxon>
        <taxon>Pseudomonadati</taxon>
        <taxon>Pseudomonadota</taxon>
        <taxon>Alphaproteobacteria</taxon>
        <taxon>Sphingomonadales</taxon>
        <taxon>Erythrobacteraceae</taxon>
        <taxon>Qipengyuania</taxon>
    </lineage>
</organism>
<dbReference type="AlphaFoldDB" id="A0A5S3P5J4"/>
<dbReference type="EMBL" id="VCAO01000003">
    <property type="protein sequence ID" value="TMM48310.1"/>
    <property type="molecule type" value="Genomic_DNA"/>
</dbReference>
<evidence type="ECO:0000313" key="1">
    <source>
        <dbReference type="EMBL" id="TMM48310.1"/>
    </source>
</evidence>
<dbReference type="InterPro" id="IPR011990">
    <property type="entry name" value="TPR-like_helical_dom_sf"/>
</dbReference>
<dbReference type="OrthoDB" id="7566477at2"/>
<dbReference type="Proteomes" id="UP000309668">
    <property type="component" value="Unassembled WGS sequence"/>
</dbReference>
<protein>
    <submittedName>
        <fullName evidence="1">Tetratricopeptide repeat protein</fullName>
    </submittedName>
</protein>
<comment type="caution">
    <text evidence="1">The sequence shown here is derived from an EMBL/GenBank/DDBJ whole genome shotgun (WGS) entry which is preliminary data.</text>
</comment>
<keyword evidence="2" id="KW-1185">Reference proteome</keyword>
<reference evidence="1 2" key="1">
    <citation type="submission" date="2019-05" db="EMBL/GenBank/DDBJ databases">
        <title>Erythrobacter marisflavi sp. nov., isolated from isolated from water of an estuary environment.</title>
        <authorList>
            <person name="Yoon J.-H."/>
        </authorList>
    </citation>
    <scope>NUCLEOTIDE SEQUENCE [LARGE SCALE GENOMIC DNA]</scope>
    <source>
        <strain evidence="1 2">KEM-5</strain>
    </source>
</reference>
<gene>
    <name evidence="1" type="ORF">FEV51_08505</name>
</gene>